<organism evidence="2 3">
    <name type="scientific">Linum trigynum</name>
    <dbReference type="NCBI Taxonomy" id="586398"/>
    <lineage>
        <taxon>Eukaryota</taxon>
        <taxon>Viridiplantae</taxon>
        <taxon>Streptophyta</taxon>
        <taxon>Embryophyta</taxon>
        <taxon>Tracheophyta</taxon>
        <taxon>Spermatophyta</taxon>
        <taxon>Magnoliopsida</taxon>
        <taxon>eudicotyledons</taxon>
        <taxon>Gunneridae</taxon>
        <taxon>Pentapetalae</taxon>
        <taxon>rosids</taxon>
        <taxon>fabids</taxon>
        <taxon>Malpighiales</taxon>
        <taxon>Linaceae</taxon>
        <taxon>Linum</taxon>
    </lineage>
</organism>
<feature type="compositionally biased region" description="Basic and acidic residues" evidence="1">
    <location>
        <begin position="80"/>
        <end position="92"/>
    </location>
</feature>
<gene>
    <name evidence="2" type="ORF">LTRI10_LOCUS12034</name>
</gene>
<accession>A0AAV2D8Y8</accession>
<reference evidence="2 3" key="1">
    <citation type="submission" date="2024-04" db="EMBL/GenBank/DDBJ databases">
        <authorList>
            <person name="Fracassetti M."/>
        </authorList>
    </citation>
    <scope>NUCLEOTIDE SEQUENCE [LARGE SCALE GENOMIC DNA]</scope>
</reference>
<sequence>MSYPIAMPTYKSNSKTHVHVKQLDNLHQNRSHSIIPSIPSKNILNDHLGISLKTHHIKATSQTPKDSLSENKRLTWASIRTHDNHPPAEWDPFRTAPSHIQTAPFDPTGSRGGVIKLGSWTNWVAGRSIHS</sequence>
<dbReference type="Proteomes" id="UP001497516">
    <property type="component" value="Chromosome 2"/>
</dbReference>
<dbReference type="EMBL" id="OZ034815">
    <property type="protein sequence ID" value="CAL1369405.1"/>
    <property type="molecule type" value="Genomic_DNA"/>
</dbReference>
<protein>
    <submittedName>
        <fullName evidence="2">Uncharacterized protein</fullName>
    </submittedName>
</protein>
<evidence type="ECO:0000256" key="1">
    <source>
        <dbReference type="SAM" id="MobiDB-lite"/>
    </source>
</evidence>
<keyword evidence="3" id="KW-1185">Reference proteome</keyword>
<evidence type="ECO:0000313" key="2">
    <source>
        <dbReference type="EMBL" id="CAL1369405.1"/>
    </source>
</evidence>
<feature type="region of interest" description="Disordered" evidence="1">
    <location>
        <begin position="79"/>
        <end position="107"/>
    </location>
</feature>
<proteinExistence type="predicted"/>
<evidence type="ECO:0000313" key="3">
    <source>
        <dbReference type="Proteomes" id="UP001497516"/>
    </source>
</evidence>
<dbReference type="AlphaFoldDB" id="A0AAV2D8Y8"/>
<name>A0AAV2D8Y8_9ROSI</name>